<feature type="chain" id="PRO_5005195631" evidence="1">
    <location>
        <begin position="20"/>
        <end position="179"/>
    </location>
</feature>
<gene>
    <name evidence="2" type="ORF">PCAMFM013_S026g000175</name>
</gene>
<organism evidence="2 3">
    <name type="scientific">Penicillium camemberti (strain FM 013)</name>
    <dbReference type="NCBI Taxonomy" id="1429867"/>
    <lineage>
        <taxon>Eukaryota</taxon>
        <taxon>Fungi</taxon>
        <taxon>Dikarya</taxon>
        <taxon>Ascomycota</taxon>
        <taxon>Pezizomycotina</taxon>
        <taxon>Eurotiomycetes</taxon>
        <taxon>Eurotiomycetidae</taxon>
        <taxon>Eurotiales</taxon>
        <taxon>Aspergillaceae</taxon>
        <taxon>Penicillium</taxon>
    </lineage>
</organism>
<proteinExistence type="predicted"/>
<sequence length="179" mass="19539">MKAFVTVSTVLAFVGLSICQNTCTADDVLNSLTAVEHYADKMQSVTDSSSDNIDPSAALTQPIFKNFESQTNHFNEDLQCTFNTTPAEQTAICSAYEKFATSQLGYYHVADGRVFYEKNGHGDNAVKMHGYILQSQHALENYTTQVKGAAASCVDRIETAYTPLGTQLQKLLEAYPGTA</sequence>
<dbReference type="AlphaFoldDB" id="A0A0G4PPI5"/>
<feature type="signal peptide" evidence="1">
    <location>
        <begin position="1"/>
        <end position="19"/>
    </location>
</feature>
<name>A0A0G4PPI5_PENC3</name>
<evidence type="ECO:0000313" key="2">
    <source>
        <dbReference type="EMBL" id="CRL28310.1"/>
    </source>
</evidence>
<reference evidence="2 3" key="1">
    <citation type="journal article" date="2014" name="Nat. Commun.">
        <title>Multiple recent horizontal transfers of a large genomic region in cheese making fungi.</title>
        <authorList>
            <person name="Cheeseman K."/>
            <person name="Ropars J."/>
            <person name="Renault P."/>
            <person name="Dupont J."/>
            <person name="Gouzy J."/>
            <person name="Branca A."/>
            <person name="Abraham A.L."/>
            <person name="Ceppi M."/>
            <person name="Conseiller E."/>
            <person name="Debuchy R."/>
            <person name="Malagnac F."/>
            <person name="Goarin A."/>
            <person name="Silar P."/>
            <person name="Lacoste S."/>
            <person name="Sallet E."/>
            <person name="Bensimon A."/>
            <person name="Giraud T."/>
            <person name="Brygoo Y."/>
        </authorList>
    </citation>
    <scope>NUCLEOTIDE SEQUENCE [LARGE SCALE GENOMIC DNA]</scope>
    <source>
        <strain evidence="3">FM 013</strain>
    </source>
</reference>
<dbReference type="Proteomes" id="UP000053732">
    <property type="component" value="Unassembled WGS sequence"/>
</dbReference>
<evidence type="ECO:0000256" key="1">
    <source>
        <dbReference type="SAM" id="SignalP"/>
    </source>
</evidence>
<protein>
    <submittedName>
        <fullName evidence="2">Str. FM013</fullName>
    </submittedName>
</protein>
<keyword evidence="3" id="KW-1185">Reference proteome</keyword>
<keyword evidence="1" id="KW-0732">Signal</keyword>
<accession>A0A0G4PPI5</accession>
<dbReference type="EMBL" id="HG793159">
    <property type="protein sequence ID" value="CRL28310.1"/>
    <property type="molecule type" value="Genomic_DNA"/>
</dbReference>
<evidence type="ECO:0000313" key="3">
    <source>
        <dbReference type="Proteomes" id="UP000053732"/>
    </source>
</evidence>